<evidence type="ECO:0008006" key="4">
    <source>
        <dbReference type="Google" id="ProtNLM"/>
    </source>
</evidence>
<comment type="caution">
    <text evidence="2">The sequence shown here is derived from an EMBL/GenBank/DDBJ whole genome shotgun (WGS) entry which is preliminary data.</text>
</comment>
<accession>A0ABP7GAV7</accession>
<feature type="compositionally biased region" description="Basic and acidic residues" evidence="1">
    <location>
        <begin position="40"/>
        <end position="58"/>
    </location>
</feature>
<name>A0ABP7GAV7_9ACTN</name>
<gene>
    <name evidence="2" type="ORF">GCM10022402_43390</name>
</gene>
<dbReference type="RefSeq" id="WP_344975625.1">
    <property type="nucleotide sequence ID" value="NZ_BAABDD010000031.1"/>
</dbReference>
<proteinExistence type="predicted"/>
<reference evidence="3" key="1">
    <citation type="journal article" date="2019" name="Int. J. Syst. Evol. Microbiol.">
        <title>The Global Catalogue of Microorganisms (GCM) 10K type strain sequencing project: providing services to taxonomists for standard genome sequencing and annotation.</title>
        <authorList>
            <consortium name="The Broad Institute Genomics Platform"/>
            <consortium name="The Broad Institute Genome Sequencing Center for Infectious Disease"/>
            <person name="Wu L."/>
            <person name="Ma J."/>
        </authorList>
    </citation>
    <scope>NUCLEOTIDE SEQUENCE [LARGE SCALE GENOMIC DNA]</scope>
    <source>
        <strain evidence="3">JCM 17137</strain>
    </source>
</reference>
<feature type="compositionally biased region" description="Polar residues" evidence="1">
    <location>
        <begin position="26"/>
        <end position="37"/>
    </location>
</feature>
<dbReference type="Proteomes" id="UP001500908">
    <property type="component" value="Unassembled WGS sequence"/>
</dbReference>
<sequence length="58" mass="6240">MGKHTEMDKDAAARIQSAAAKDPESDSAQSGFDSRAQSAADRREDEQDQDRAKDGDGD</sequence>
<dbReference type="EMBL" id="BAABDD010000031">
    <property type="protein sequence ID" value="GAA3760863.1"/>
    <property type="molecule type" value="Genomic_DNA"/>
</dbReference>
<feature type="region of interest" description="Disordered" evidence="1">
    <location>
        <begin position="1"/>
        <end position="58"/>
    </location>
</feature>
<organism evidence="2 3">
    <name type="scientific">Salinactinospora qingdaonensis</name>
    <dbReference type="NCBI Taxonomy" id="702744"/>
    <lineage>
        <taxon>Bacteria</taxon>
        <taxon>Bacillati</taxon>
        <taxon>Actinomycetota</taxon>
        <taxon>Actinomycetes</taxon>
        <taxon>Streptosporangiales</taxon>
        <taxon>Nocardiopsidaceae</taxon>
        <taxon>Salinactinospora</taxon>
    </lineage>
</organism>
<feature type="compositionally biased region" description="Basic and acidic residues" evidence="1">
    <location>
        <begin position="1"/>
        <end position="12"/>
    </location>
</feature>
<evidence type="ECO:0000256" key="1">
    <source>
        <dbReference type="SAM" id="MobiDB-lite"/>
    </source>
</evidence>
<evidence type="ECO:0000313" key="2">
    <source>
        <dbReference type="EMBL" id="GAA3760863.1"/>
    </source>
</evidence>
<keyword evidence="3" id="KW-1185">Reference proteome</keyword>
<protein>
    <recommendedName>
        <fullName evidence="4">MT0933-like antitoxin protein</fullName>
    </recommendedName>
</protein>
<evidence type="ECO:0000313" key="3">
    <source>
        <dbReference type="Proteomes" id="UP001500908"/>
    </source>
</evidence>